<evidence type="ECO:0000313" key="1">
    <source>
        <dbReference type="EMBL" id="KAJ7544286.1"/>
    </source>
</evidence>
<dbReference type="EMBL" id="CM055100">
    <property type="protein sequence ID" value="KAJ7544286.1"/>
    <property type="molecule type" value="Genomic_DNA"/>
</dbReference>
<protein>
    <submittedName>
        <fullName evidence="1">Uncharacterized protein</fullName>
    </submittedName>
</protein>
<reference evidence="2" key="1">
    <citation type="journal article" date="2024" name="Proc. Natl. Acad. Sci. U.S.A.">
        <title>Extraordinary preservation of gene collinearity over three hundred million years revealed in homosporous lycophytes.</title>
        <authorList>
            <person name="Li C."/>
            <person name="Wickell D."/>
            <person name="Kuo L.Y."/>
            <person name="Chen X."/>
            <person name="Nie B."/>
            <person name="Liao X."/>
            <person name="Peng D."/>
            <person name="Ji J."/>
            <person name="Jenkins J."/>
            <person name="Williams M."/>
            <person name="Shu S."/>
            <person name="Plott C."/>
            <person name="Barry K."/>
            <person name="Rajasekar S."/>
            <person name="Grimwood J."/>
            <person name="Han X."/>
            <person name="Sun S."/>
            <person name="Hou Z."/>
            <person name="He W."/>
            <person name="Dai G."/>
            <person name="Sun C."/>
            <person name="Schmutz J."/>
            <person name="Leebens-Mack J.H."/>
            <person name="Li F.W."/>
            <person name="Wang L."/>
        </authorList>
    </citation>
    <scope>NUCLEOTIDE SEQUENCE [LARGE SCALE GENOMIC DNA]</scope>
    <source>
        <strain evidence="2">cv. PW_Plant_1</strain>
    </source>
</reference>
<sequence length="915" mass="101938">MAAMRKLPFNLPNPDESSLDSSSTSDGIGDLEMAYGNKEIEAGLPRPSEMEDLDTIALSPEIEEHQIHDKAPIPQAQVYLESLKRSNILSYGNSISSFGIHTDSGEDKWKLGNEALEGHQYPAKEGTYDNINIHEDIKISNGIENPQDSIQFELRQTLSKASGFKQGDDRDIRKMTRAFRSLSTKLFKTGTKIAEHAKQENSWWKTLILAYQTLGIVYGDLGTSPLYVYPTINVDSPNEVDYLGIMSLIFWTLTLVGLIKYVLIVMHADDHGEGGTFALYSLLCQHVNIRKSLGRKDSDHLKSDVRLTHFSKRQGVQNKTKKLLEDSEVARRILLFVVMLGTCMLIGDGILTPAISVLSAVSGIQSAASSISNAVVVVLSAVILIAVFMFQRFGTKRVSFLFSPIMAAWLITTPIVGAYNIAKYYPHIFKSFSPHYIILFFSKNGKKGWKMLGGTVLCITGAEAMFADMGHFNRPSIQVAFSTMVYPSVLITYAGQTAYLIRHPNDHGGAFYKSIPHAVYWPMFIIATLAAIVASQGLISAAFSIIKQSVALDYFPRVKLVHTSKKKEGQVYSPEVNYILMILCLAVIFGFRGTNEIGNAFGVAVILVMLITTVLITLVMLAVWQIPLILALSFLGLFGFIEGIYMTAVLVKIPQGGWLPFAVSFVLVTVMLSWNYGRQKKCEYEMKHIMSLKSLGTILCNPEMHRVPGICFFYSDVLYGIPPIVSHYVKIVKSLHQVLVFTTIRCLPVKTVLPHERFIMGGVGYKGVYRCIAQYGYKDIVDAEGRDFLDRTVAALRDYIKSQDCDVEGKETGLQSIKFKGSNSDDHVNEIAASELGMLQNFAAEDLAELEMAKQSGAVFVLGKSRLKVSKSTRWLERIVVDKFYRFLQNNCRSAISTWKIPYSDSLEVGMLYEL</sequence>
<name>A0ACC2CQJ6_DIPCM</name>
<gene>
    <name evidence="1" type="ORF">O6H91_09G072700</name>
</gene>
<comment type="caution">
    <text evidence="1">The sequence shown here is derived from an EMBL/GenBank/DDBJ whole genome shotgun (WGS) entry which is preliminary data.</text>
</comment>
<dbReference type="Proteomes" id="UP001162992">
    <property type="component" value="Chromosome 9"/>
</dbReference>
<proteinExistence type="predicted"/>
<evidence type="ECO:0000313" key="2">
    <source>
        <dbReference type="Proteomes" id="UP001162992"/>
    </source>
</evidence>
<accession>A0ACC2CQJ6</accession>
<organism evidence="1 2">
    <name type="scientific">Diphasiastrum complanatum</name>
    <name type="common">Issler's clubmoss</name>
    <name type="synonym">Lycopodium complanatum</name>
    <dbReference type="NCBI Taxonomy" id="34168"/>
    <lineage>
        <taxon>Eukaryota</taxon>
        <taxon>Viridiplantae</taxon>
        <taxon>Streptophyta</taxon>
        <taxon>Embryophyta</taxon>
        <taxon>Tracheophyta</taxon>
        <taxon>Lycopodiopsida</taxon>
        <taxon>Lycopodiales</taxon>
        <taxon>Lycopodiaceae</taxon>
        <taxon>Lycopodioideae</taxon>
        <taxon>Diphasiastrum</taxon>
    </lineage>
</organism>
<keyword evidence="2" id="KW-1185">Reference proteome</keyword>